<gene>
    <name evidence="1" type="ORF">N3K66_003083</name>
</gene>
<proteinExistence type="predicted"/>
<dbReference type="Proteomes" id="UP001163324">
    <property type="component" value="Chromosome 3"/>
</dbReference>
<reference evidence="1" key="1">
    <citation type="submission" date="2022-10" db="EMBL/GenBank/DDBJ databases">
        <title>Complete Genome of Trichothecium roseum strain YXFP-22015, a Plant Pathogen Isolated from Citrus.</title>
        <authorList>
            <person name="Wang Y."/>
            <person name="Zhu L."/>
        </authorList>
    </citation>
    <scope>NUCLEOTIDE SEQUENCE</scope>
    <source>
        <strain evidence="1">YXFP-22015</strain>
    </source>
</reference>
<organism evidence="1 2">
    <name type="scientific">Trichothecium roseum</name>
    <dbReference type="NCBI Taxonomy" id="47278"/>
    <lineage>
        <taxon>Eukaryota</taxon>
        <taxon>Fungi</taxon>
        <taxon>Dikarya</taxon>
        <taxon>Ascomycota</taxon>
        <taxon>Pezizomycotina</taxon>
        <taxon>Sordariomycetes</taxon>
        <taxon>Hypocreomycetidae</taxon>
        <taxon>Hypocreales</taxon>
        <taxon>Hypocreales incertae sedis</taxon>
        <taxon>Trichothecium</taxon>
    </lineage>
</organism>
<name>A0ACC0V5R5_9HYPO</name>
<keyword evidence="2" id="KW-1185">Reference proteome</keyword>
<sequence>MPSFMSDDRTTANADILNLDPHNQFDIVAEKANGKINNITVSNIHHPHAAAVTNEPFDETSTSSIHDSDVSDSVPVTANGLGNITQPTSMSSISNGKPVYGGYNGRQANGSLKHDDELFINGSATTVLPDRSAPRGTDSGVNGNDAGNGHFRTSGQSYRQSEEAHGPQTPGSPIGYFPSEQRMKRADEDHSTVSQQPFSSDGQPHDLTPHQLLTRATPNGDLTPNKPTSPHRYSSPPIYQPANASSSSHLNPPQAGNTLKQRHTLEVPKASSNRHPKDGMDTAQASGRFSPTVAGGRRPSLSLARKTTRSVQSEAQRDEVVPDEDAQRWAEAYRQKRASKRKRKEEQDDDRVLVGTKVDESHANWVTAYNMLTGIRVSVSRTNAKLDRELNDSDFDAKQKSTFDIAGNELVPSAKYDFKFKDYAPWVFRHLRHLFRLDPADYLMSLTGKYILSELGSPGKSGSFFYFSRDYKYIIKTIHHAEHKFLRKILKDYYHHVKENPNTLLSQFYGLHRVKTPYGKKIHFVVMNNLFPPHRDIHTTFDLKGSTVGRDYREEDLEKNPRATLKDLNWLRRQRSLELGIQKKRLFLEQLQRDVVLMKKLQIMDYSLLIGIHDVSRGNEENLRDKTLQVFNPGGEKPAEDDPQSVLLRTPSKLENARKARELRQMIRSERPVPIGQALDKMPDELGEGKGRPGFVFNQDDGGFRATHEDNSPADEIYYLGVIDCLTHYGMIKKIEHFWKGLTSDKTQISALPPSQYGDRFYNFVEGITMSPEEAKREAELRERETAAEEEGARPSARTSRRRSNGGIPPMPEHQPPPPPNVSSPSPEGRELVERASREAWRAEPEGYSEKQLPDRTLRTAVPNDGRTSMQNEPILPVVEEQDAEYRPKTPAKDHMPAPTRAPPPTPPVKAVGQTTTAYQPSRLSKESLRHKTLPPLPNKDGTGDSGVRMVV</sequence>
<evidence type="ECO:0000313" key="2">
    <source>
        <dbReference type="Proteomes" id="UP001163324"/>
    </source>
</evidence>
<evidence type="ECO:0000313" key="1">
    <source>
        <dbReference type="EMBL" id="KAI9901266.1"/>
    </source>
</evidence>
<comment type="caution">
    <text evidence="1">The sequence shown here is derived from an EMBL/GenBank/DDBJ whole genome shotgun (WGS) entry which is preliminary data.</text>
</comment>
<protein>
    <submittedName>
        <fullName evidence="1">Uncharacterized protein</fullName>
    </submittedName>
</protein>
<dbReference type="EMBL" id="CM047942">
    <property type="protein sequence ID" value="KAI9901266.1"/>
    <property type="molecule type" value="Genomic_DNA"/>
</dbReference>
<accession>A0ACC0V5R5</accession>